<dbReference type="EMBL" id="BGPR01006379">
    <property type="protein sequence ID" value="GBN18460.1"/>
    <property type="molecule type" value="Genomic_DNA"/>
</dbReference>
<proteinExistence type="predicted"/>
<name>A0A4Y2LWG2_ARAVE</name>
<evidence type="ECO:0000313" key="2">
    <source>
        <dbReference type="Proteomes" id="UP000499080"/>
    </source>
</evidence>
<dbReference type="PANTHER" id="PTHR31511">
    <property type="entry name" value="PROTEIN CBG23764"/>
    <property type="match status" value="1"/>
</dbReference>
<dbReference type="AlphaFoldDB" id="A0A4Y2LWG2"/>
<gene>
    <name evidence="1" type="ORF">AVEN_78484_1</name>
</gene>
<sequence length="169" mass="20323">MYKLISSQFSDHNGKIFPCDRYLVFYHSEKDLQAYEKDCKKNNAVKIVMPKNETIKFKNYHKSLRTPFVMYADFECLTTKIDTCQPDENGFYMQKYHTHEPMSFALYIKYKHDDYNPPITYRGPNATKVFYDRVKSEELKIKKIYDKKQPIKMTAENEKHFQRTNTCHI</sequence>
<reference evidence="1 2" key="1">
    <citation type="journal article" date="2019" name="Sci. Rep.">
        <title>Orb-weaving spider Araneus ventricosus genome elucidates the spidroin gene catalogue.</title>
        <authorList>
            <person name="Kono N."/>
            <person name="Nakamura H."/>
            <person name="Ohtoshi R."/>
            <person name="Moran D.A.P."/>
            <person name="Shinohara A."/>
            <person name="Yoshida Y."/>
            <person name="Fujiwara M."/>
            <person name="Mori M."/>
            <person name="Tomita M."/>
            <person name="Arakawa K."/>
        </authorList>
    </citation>
    <scope>NUCLEOTIDE SEQUENCE [LARGE SCALE GENOMIC DNA]</scope>
</reference>
<dbReference type="OrthoDB" id="6436649at2759"/>
<dbReference type="Proteomes" id="UP000499080">
    <property type="component" value="Unassembled WGS sequence"/>
</dbReference>
<organism evidence="1 2">
    <name type="scientific">Araneus ventricosus</name>
    <name type="common">Orbweaver spider</name>
    <name type="synonym">Epeira ventricosa</name>
    <dbReference type="NCBI Taxonomy" id="182803"/>
    <lineage>
        <taxon>Eukaryota</taxon>
        <taxon>Metazoa</taxon>
        <taxon>Ecdysozoa</taxon>
        <taxon>Arthropoda</taxon>
        <taxon>Chelicerata</taxon>
        <taxon>Arachnida</taxon>
        <taxon>Araneae</taxon>
        <taxon>Araneomorphae</taxon>
        <taxon>Entelegynae</taxon>
        <taxon>Araneoidea</taxon>
        <taxon>Araneidae</taxon>
        <taxon>Araneus</taxon>
    </lineage>
</organism>
<evidence type="ECO:0008006" key="3">
    <source>
        <dbReference type="Google" id="ProtNLM"/>
    </source>
</evidence>
<evidence type="ECO:0000313" key="1">
    <source>
        <dbReference type="EMBL" id="GBN18460.1"/>
    </source>
</evidence>
<accession>A0A4Y2LWG2</accession>
<dbReference type="PANTHER" id="PTHR31511:SF12">
    <property type="entry name" value="RHO TERMINATION FACTOR N-TERMINAL DOMAIN-CONTAINING PROTEIN"/>
    <property type="match status" value="1"/>
</dbReference>
<keyword evidence="2" id="KW-1185">Reference proteome</keyword>
<protein>
    <recommendedName>
        <fullName evidence="3">DNA-directed DNA polymerase</fullName>
    </recommendedName>
</protein>
<comment type="caution">
    <text evidence="1">The sequence shown here is derived from an EMBL/GenBank/DDBJ whole genome shotgun (WGS) entry which is preliminary data.</text>
</comment>